<feature type="compositionally biased region" description="Basic and acidic residues" evidence="2">
    <location>
        <begin position="291"/>
        <end position="308"/>
    </location>
</feature>
<proteinExistence type="inferred from homology"/>
<dbReference type="PANTHER" id="PTHR13738:SF1">
    <property type="entry name" value="TROPONIN I"/>
    <property type="match status" value="1"/>
</dbReference>
<evidence type="ECO:0000256" key="2">
    <source>
        <dbReference type="SAM" id="MobiDB-lite"/>
    </source>
</evidence>
<feature type="compositionally biased region" description="Acidic residues" evidence="2">
    <location>
        <begin position="309"/>
        <end position="322"/>
    </location>
</feature>
<dbReference type="AlphaFoldDB" id="A0A0B6ZPT3"/>
<evidence type="ECO:0008006" key="4">
    <source>
        <dbReference type="Google" id="ProtNLM"/>
    </source>
</evidence>
<gene>
    <name evidence="3" type="primary">ORF75073</name>
</gene>
<dbReference type="GO" id="GO:0006936">
    <property type="term" value="P:muscle contraction"/>
    <property type="evidence" value="ECO:0007669"/>
    <property type="project" value="TreeGrafter"/>
</dbReference>
<accession>A0A0B6ZPT3</accession>
<dbReference type="GO" id="GO:0005861">
    <property type="term" value="C:troponin complex"/>
    <property type="evidence" value="ECO:0007669"/>
    <property type="project" value="InterPro"/>
</dbReference>
<evidence type="ECO:0000256" key="1">
    <source>
        <dbReference type="ARBA" id="ARBA00009930"/>
    </source>
</evidence>
<organism evidence="3">
    <name type="scientific">Arion vulgaris</name>
    <dbReference type="NCBI Taxonomy" id="1028688"/>
    <lineage>
        <taxon>Eukaryota</taxon>
        <taxon>Metazoa</taxon>
        <taxon>Spiralia</taxon>
        <taxon>Lophotrochozoa</taxon>
        <taxon>Mollusca</taxon>
        <taxon>Gastropoda</taxon>
        <taxon>Heterobranchia</taxon>
        <taxon>Euthyneura</taxon>
        <taxon>Panpulmonata</taxon>
        <taxon>Eupulmonata</taxon>
        <taxon>Stylommatophora</taxon>
        <taxon>Helicina</taxon>
        <taxon>Arionoidea</taxon>
        <taxon>Arionidae</taxon>
        <taxon>Arion</taxon>
    </lineage>
</organism>
<feature type="region of interest" description="Disordered" evidence="2">
    <location>
        <begin position="270"/>
        <end position="322"/>
    </location>
</feature>
<dbReference type="InterPro" id="IPR001978">
    <property type="entry name" value="Troponin"/>
</dbReference>
<dbReference type="SUPFAM" id="SSF90250">
    <property type="entry name" value="Troponin coil-coiled subunits"/>
    <property type="match status" value="1"/>
</dbReference>
<feature type="region of interest" description="Disordered" evidence="2">
    <location>
        <begin position="1"/>
        <end position="147"/>
    </location>
</feature>
<dbReference type="InterPro" id="IPR038077">
    <property type="entry name" value="Troponin_sf"/>
</dbReference>
<sequence length="322" mass="37884">MSSLEERREARRRRRGADDEDAPAEEDTSSRRGRRRGTEDETPAETPAAAVEDDSGAREEEERRRREEEEAAAAERQRQEAERKRRQEEERRQQEEKRRKEEEEERRKAQERAERDRMEAEEEAREKAEEEERKKKKGKRKGLGGLSAEKKKLLKKLIMQKAAEDLRNEAKQKAAEKEKYINDRVLHIKTDGKTQAELVQLVQDLHQRVSVLEEDVYDWEIKIRKQDFEINELTLKVNDTKGKFIKPVLRKVNKTESKLKKIQQIKESTDFRGNLKSTGQNKYALDEEEPEKNPHWRDELKPKDRADEEAGAGEGETVEAES</sequence>
<dbReference type="InterPro" id="IPR050875">
    <property type="entry name" value="Troponin_I"/>
</dbReference>
<name>A0A0B6ZPT3_9EUPU</name>
<feature type="compositionally biased region" description="Basic and acidic residues" evidence="2">
    <location>
        <begin position="55"/>
        <end position="133"/>
    </location>
</feature>
<comment type="similarity">
    <text evidence="1">Belongs to the troponin I family.</text>
</comment>
<dbReference type="Pfam" id="PF00992">
    <property type="entry name" value="Troponin"/>
    <property type="match status" value="1"/>
</dbReference>
<protein>
    <recommendedName>
        <fullName evidence="4">Troponin I</fullName>
    </recommendedName>
</protein>
<reference evidence="3" key="1">
    <citation type="submission" date="2014-12" db="EMBL/GenBank/DDBJ databases">
        <title>Insight into the proteome of Arion vulgaris.</title>
        <authorList>
            <person name="Aradska J."/>
            <person name="Bulat T."/>
            <person name="Smidak R."/>
            <person name="Sarate P."/>
            <person name="Gangsoo J."/>
            <person name="Sialana F."/>
            <person name="Bilban M."/>
            <person name="Lubec G."/>
        </authorList>
    </citation>
    <scope>NUCLEOTIDE SEQUENCE</scope>
    <source>
        <tissue evidence="3">Skin</tissue>
    </source>
</reference>
<dbReference type="EMBL" id="HACG01023784">
    <property type="protein sequence ID" value="CEK70649.1"/>
    <property type="molecule type" value="Transcribed_RNA"/>
</dbReference>
<feature type="compositionally biased region" description="Acidic residues" evidence="2">
    <location>
        <begin position="18"/>
        <end position="27"/>
    </location>
</feature>
<dbReference type="Gene3D" id="1.20.5.350">
    <property type="match status" value="1"/>
</dbReference>
<dbReference type="PANTHER" id="PTHR13738">
    <property type="entry name" value="TROPONIN I"/>
    <property type="match status" value="1"/>
</dbReference>
<evidence type="ECO:0000313" key="3">
    <source>
        <dbReference type="EMBL" id="CEK70649.1"/>
    </source>
</evidence>